<name>D2I642_AILME</name>
<feature type="transmembrane region" description="Helical" evidence="8">
    <location>
        <begin position="892"/>
        <end position="916"/>
    </location>
</feature>
<keyword evidence="3 8" id="KW-0812">Transmembrane</keyword>
<keyword evidence="6" id="KW-0675">Receptor</keyword>
<feature type="transmembrane region" description="Helical" evidence="8">
    <location>
        <begin position="433"/>
        <end position="458"/>
    </location>
</feature>
<dbReference type="InterPro" id="IPR051963">
    <property type="entry name" value="Adhesion_GPCR_A"/>
</dbReference>
<dbReference type="GO" id="GO:0005886">
    <property type="term" value="C:plasma membrane"/>
    <property type="evidence" value="ECO:0007669"/>
    <property type="project" value="TreeGrafter"/>
</dbReference>
<gene>
    <name evidence="9" type="ORF">PANDA_021204</name>
</gene>
<evidence type="ECO:0000256" key="2">
    <source>
        <dbReference type="ARBA" id="ARBA00007343"/>
    </source>
</evidence>
<evidence type="ECO:0000256" key="3">
    <source>
        <dbReference type="ARBA" id="ARBA00022692"/>
    </source>
</evidence>
<dbReference type="AlphaFoldDB" id="D2I642"/>
<organism evidence="9">
    <name type="scientific">Ailuropoda melanoleuca</name>
    <name type="common">Giant panda</name>
    <dbReference type="NCBI Taxonomy" id="9646"/>
    <lineage>
        <taxon>Eukaryota</taxon>
        <taxon>Metazoa</taxon>
        <taxon>Chordata</taxon>
        <taxon>Craniata</taxon>
        <taxon>Vertebrata</taxon>
        <taxon>Euteleostomi</taxon>
        <taxon>Mammalia</taxon>
        <taxon>Eutheria</taxon>
        <taxon>Laurasiatheria</taxon>
        <taxon>Carnivora</taxon>
        <taxon>Caniformia</taxon>
        <taxon>Ursidae</taxon>
        <taxon>Ailuropoda</taxon>
    </lineage>
</organism>
<feature type="transmembrane region" description="Helical" evidence="8">
    <location>
        <begin position="953"/>
        <end position="974"/>
    </location>
</feature>
<dbReference type="InterPro" id="IPR000832">
    <property type="entry name" value="GPCR_2_secretin-like"/>
</dbReference>
<feature type="transmembrane region" description="Helical" evidence="8">
    <location>
        <begin position="249"/>
        <end position="269"/>
    </location>
</feature>
<evidence type="ECO:0008006" key="10">
    <source>
        <dbReference type="Google" id="ProtNLM"/>
    </source>
</evidence>
<evidence type="ECO:0000313" key="9">
    <source>
        <dbReference type="EMBL" id="EFB25103.1"/>
    </source>
</evidence>
<comment type="similarity">
    <text evidence="2">Belongs to the G-protein coupled receptor 2 family. Adhesion G-protein coupled receptor (ADGR) subfamily.</text>
</comment>
<evidence type="ECO:0000256" key="8">
    <source>
        <dbReference type="SAM" id="Phobius"/>
    </source>
</evidence>
<evidence type="ECO:0000256" key="5">
    <source>
        <dbReference type="ARBA" id="ARBA00023136"/>
    </source>
</evidence>
<dbReference type="GO" id="GO:0098978">
    <property type="term" value="C:glutamatergic synapse"/>
    <property type="evidence" value="ECO:0007669"/>
    <property type="project" value="TreeGrafter"/>
</dbReference>
<evidence type="ECO:0000256" key="6">
    <source>
        <dbReference type="ARBA" id="ARBA00023170"/>
    </source>
</evidence>
<evidence type="ECO:0000256" key="1">
    <source>
        <dbReference type="ARBA" id="ARBA00004141"/>
    </source>
</evidence>
<dbReference type="InParanoid" id="D2I642"/>
<reference evidence="9" key="1">
    <citation type="journal article" date="2010" name="Nature">
        <title>The sequence and de novo assembly of the giant panda genome.</title>
        <authorList>
            <person name="Li R."/>
            <person name="Fan W."/>
            <person name="Tian G."/>
            <person name="Zhu H."/>
            <person name="He L."/>
            <person name="Cai J."/>
            <person name="Huang Q."/>
            <person name="Cai Q."/>
            <person name="Li B."/>
            <person name="Bai Y."/>
            <person name="Zhang Z."/>
            <person name="Zhang Y."/>
            <person name="Wang W."/>
            <person name="Li J."/>
            <person name="Wei F."/>
            <person name="Li H."/>
            <person name="Jian M."/>
            <person name="Li J."/>
            <person name="Zhang Z."/>
            <person name="Nielsen R."/>
            <person name="Li D."/>
            <person name="Gu W."/>
            <person name="Yang Z."/>
            <person name="Xuan Z."/>
            <person name="Ryder O.A."/>
            <person name="Leung F.C."/>
            <person name="Zhou Y."/>
            <person name="Cao J."/>
            <person name="Sun X."/>
            <person name="Fu Y."/>
            <person name="Fang X."/>
            <person name="Guo X."/>
            <person name="Wang B."/>
            <person name="Hou R."/>
            <person name="Shen F."/>
            <person name="Mu B."/>
            <person name="Ni P."/>
            <person name="Lin R."/>
            <person name="Qian W."/>
            <person name="Wang G."/>
            <person name="Yu C."/>
            <person name="Nie W."/>
            <person name="Wang J."/>
            <person name="Wu Z."/>
            <person name="Liang H."/>
            <person name="Min J."/>
            <person name="Wu Q."/>
            <person name="Cheng S."/>
            <person name="Ruan J."/>
            <person name="Wang M."/>
            <person name="Shi Z."/>
            <person name="Wen M."/>
            <person name="Liu B."/>
            <person name="Ren X."/>
            <person name="Zheng H."/>
            <person name="Dong D."/>
            <person name="Cook K."/>
            <person name="Shan G."/>
            <person name="Zhang H."/>
            <person name="Kosiol C."/>
            <person name="Xie X."/>
            <person name="Lu Z."/>
            <person name="Zheng H."/>
            <person name="Li Y."/>
            <person name="Steiner C.C."/>
            <person name="Lam T.T."/>
            <person name="Lin S."/>
            <person name="Zhang Q."/>
            <person name="Li G."/>
            <person name="Tian J."/>
            <person name="Gong T."/>
            <person name="Liu H."/>
            <person name="Zhang D."/>
            <person name="Fang L."/>
            <person name="Ye C."/>
            <person name="Zhang J."/>
            <person name="Hu W."/>
            <person name="Xu A."/>
            <person name="Ren Y."/>
            <person name="Zhang G."/>
            <person name="Bruford M.W."/>
            <person name="Li Q."/>
            <person name="Ma L."/>
            <person name="Guo Y."/>
            <person name="An N."/>
            <person name="Hu Y."/>
            <person name="Zheng Y."/>
            <person name="Shi Y."/>
            <person name="Li Z."/>
            <person name="Liu Q."/>
            <person name="Chen Y."/>
            <person name="Zhao J."/>
            <person name="Qu N."/>
            <person name="Zhao S."/>
            <person name="Tian F."/>
            <person name="Wang X."/>
            <person name="Wang H."/>
            <person name="Xu L."/>
            <person name="Liu X."/>
            <person name="Vinar T."/>
            <person name="Wang Y."/>
            <person name="Lam T.W."/>
            <person name="Yiu S.M."/>
            <person name="Liu S."/>
            <person name="Zhang H."/>
            <person name="Li D."/>
            <person name="Huang Y."/>
            <person name="Wang X."/>
            <person name="Yang G."/>
            <person name="Jiang Z."/>
            <person name="Wang J."/>
            <person name="Qin N."/>
            <person name="Li L."/>
            <person name="Li J."/>
            <person name="Bolund L."/>
            <person name="Kristiansen K."/>
            <person name="Wong G.K."/>
            <person name="Olson M."/>
            <person name="Zhang X."/>
            <person name="Li S."/>
            <person name="Yang H."/>
            <person name="Wang J."/>
            <person name="Wang J."/>
        </authorList>
    </citation>
    <scope>NUCLEOTIDE SEQUENCE [LARGE SCALE GENOMIC DNA]</scope>
</reference>
<evidence type="ECO:0000256" key="4">
    <source>
        <dbReference type="ARBA" id="ARBA00022989"/>
    </source>
</evidence>
<proteinExistence type="inferred from homology"/>
<dbReference type="InterPro" id="IPR017983">
    <property type="entry name" value="GPCR_2_secretin-like_CS"/>
</dbReference>
<dbReference type="GO" id="GO:0014069">
    <property type="term" value="C:postsynaptic density"/>
    <property type="evidence" value="ECO:0007669"/>
    <property type="project" value="TreeGrafter"/>
</dbReference>
<accession>D2I642</accession>
<dbReference type="Pfam" id="PF00002">
    <property type="entry name" value="7tm_2"/>
    <property type="match status" value="1"/>
</dbReference>
<comment type="subcellular location">
    <subcellularLocation>
        <location evidence="1">Membrane</location>
        <topology evidence="1">Multi-pass membrane protein</topology>
    </subcellularLocation>
</comment>
<dbReference type="EMBL" id="GL194864">
    <property type="protein sequence ID" value="EFB25103.1"/>
    <property type="molecule type" value="Genomic_DNA"/>
</dbReference>
<evidence type="ECO:0000256" key="7">
    <source>
        <dbReference type="SAM" id="MobiDB-lite"/>
    </source>
</evidence>
<sequence length="1266" mass="136156">MHENPVPARSSIGFLDPRLKTVVSVKRTNDTHEGLGNLWGVIRPDFLQLAGPLSTCQQQTVSEGTATIVSCITETCPCRRKFHAAGWRAQWVPATATKAPGDECALGRSLVGRFLARGQSRLYGATIVSSQQSTKQHGAPLVTSGQQLGQGAQKSPDLVAEYLAGCARPACVTLCFAATFSTGPGAGKSRSCLCRHDLKTVLSLPQYPGEFLHPVVYACTAVMLLCLLASVVTYIVHQNTIRISRKGRHTLLNFCFHAALTFTVFAGGVNRTKYPVVCQAAVHPIRGWLLPPVHEHPQKSCQHTRGNHDEGQTCFLKPVEWRGNSCSGDTGKPDPRSTWTLAVRSLLLPGPAATPQAPRHHWEKPGNCTHAPAWMETPGDRVSSWHLKPGPLAGAPPRTHDYFCSSVMTATLLPPEQKDRPSFRRGPGGCVPFLPLVQVGILLHYSTLATMLWIGVTARNIYKQVTRKAPPCPGADQPPYPRRPLLSPDPVPPAMVSHLQPRGENFDTGSAAPGPRRCGLRAGQTQPGVQVLAPGCSVSLKQEGEVFGQEPGPSHWGHAGVHMILDPDLRIPWQLMPLPGDPDKTHQCVHVEGTPHPPPQRKVDAPKTRPSTKGDLPVRSPFWDGSAHPGKQGLGPALSVFASSYSPLTLPQEPPGAHVAPDMHAPPARVGWSPRVHTWPGRLPGDKRSQHITGTLLRHRVPECPSHRLASWAWVNVAVGSVHLGGQHQARGQPPEEREAAKGSESVEAGPQIWTQPNPGPLADGSLRSMGSAHPCSEGRHQPVAGADFTFLNAHIPYPPHLLIGPPDPECHFAPHSGHCWDLPPAPCRSSRSPGQSPTSPPSPGACGPALFYLISGGVPFIICGVTAATNIRNYGTENEDVPYCWMAWEPSLGAFYGPAALVALGTCAYFLGTYVQLRRHPERRGAAAAGGARGRAVSLLQNEHSLKAQLRAAAFTLFLFAATWTFGALAVSQGHFLDMVFSCLYGAFCVTLGLFVLIHHCAKRDDVWHCWWSCCPSRGDAHPTKLATCPTLDTNGDALGHVACLQDSPCPGQPRGFSHVPAGHCKMTNLQAAQGHVNCLSPATPCCAKMHCEQLMEDAAHVHVHEEDAFGHDPHLHRCLQGRTKPPYFSRHRAAAAEQEYAYHIPSSLDGSPRSSRTDSPPSSLEGPVGAHTLACCAQGDPFPLVSQPEGSDTSPVLYGCPLRPGRESAHGPAHFETLRRTQSLPFGGPGQNGLLEGDVCEVLSFRANGMGNIRTGPWKNETTV</sequence>
<feature type="region of interest" description="Disordered" evidence="7">
    <location>
        <begin position="725"/>
        <end position="779"/>
    </location>
</feature>
<dbReference type="GO" id="GO:0007166">
    <property type="term" value="P:cell surface receptor signaling pathway"/>
    <property type="evidence" value="ECO:0007669"/>
    <property type="project" value="TreeGrafter"/>
</dbReference>
<dbReference type="PANTHER" id="PTHR45930">
    <property type="entry name" value="G-PROTEIN COUPLED RECEPTOR 124-LIKE PROTEIN"/>
    <property type="match status" value="1"/>
</dbReference>
<feature type="region of interest" description="Disordered" evidence="7">
    <location>
        <begin position="1146"/>
        <end position="1168"/>
    </location>
</feature>
<dbReference type="PANTHER" id="PTHR45930:SF3">
    <property type="entry name" value="ADHESION G PROTEIN-COUPLED RECEPTOR A1"/>
    <property type="match status" value="1"/>
</dbReference>
<keyword evidence="4 8" id="KW-1133">Transmembrane helix</keyword>
<keyword evidence="5 8" id="KW-0472">Membrane</keyword>
<feature type="compositionally biased region" description="Low complexity" evidence="7">
    <location>
        <begin position="1153"/>
        <end position="1165"/>
    </location>
</feature>
<feature type="region of interest" description="Disordered" evidence="7">
    <location>
        <begin position="592"/>
        <end position="616"/>
    </location>
</feature>
<dbReference type="Gene3D" id="1.20.1070.10">
    <property type="entry name" value="Rhodopsin 7-helix transmembrane proteins"/>
    <property type="match status" value="1"/>
</dbReference>
<protein>
    <recommendedName>
        <fullName evidence="10">Adhesion G protein-coupled receptor A1</fullName>
    </recommendedName>
</protein>
<feature type="transmembrane region" description="Helical" evidence="8">
    <location>
        <begin position="215"/>
        <end position="237"/>
    </location>
</feature>
<feature type="transmembrane region" description="Helical" evidence="8">
    <location>
        <begin position="980"/>
        <end position="999"/>
    </location>
</feature>
<feature type="transmembrane region" description="Helical" evidence="8">
    <location>
        <begin position="850"/>
        <end position="872"/>
    </location>
</feature>
<dbReference type="PROSITE" id="PS00650">
    <property type="entry name" value="G_PROTEIN_RECEP_F2_2"/>
    <property type="match status" value="1"/>
</dbReference>
<dbReference type="GO" id="GO:0004930">
    <property type="term" value="F:G protein-coupled receptor activity"/>
    <property type="evidence" value="ECO:0007669"/>
    <property type="project" value="InterPro"/>
</dbReference>